<evidence type="ECO:0000256" key="1">
    <source>
        <dbReference type="ARBA" id="ARBA00004167"/>
    </source>
</evidence>
<dbReference type="Pfam" id="PF13490">
    <property type="entry name" value="zf-HC2"/>
    <property type="match status" value="1"/>
</dbReference>
<evidence type="ECO:0000256" key="6">
    <source>
        <dbReference type="ARBA" id="ARBA00023163"/>
    </source>
</evidence>
<dbReference type="PANTHER" id="PTHR37461">
    <property type="entry name" value="ANTI-SIGMA-K FACTOR RSKA"/>
    <property type="match status" value="1"/>
</dbReference>
<keyword evidence="3 7" id="KW-1133">Transmembrane helix</keyword>
<dbReference type="InterPro" id="IPR027383">
    <property type="entry name" value="Znf_put"/>
</dbReference>
<organism evidence="9 10">
    <name type="scientific">Herbihabitans rhizosphaerae</name>
    <dbReference type="NCBI Taxonomy" id="1872711"/>
    <lineage>
        <taxon>Bacteria</taxon>
        <taxon>Bacillati</taxon>
        <taxon>Actinomycetota</taxon>
        <taxon>Actinomycetes</taxon>
        <taxon>Pseudonocardiales</taxon>
        <taxon>Pseudonocardiaceae</taxon>
        <taxon>Herbihabitans</taxon>
    </lineage>
</organism>
<sequence>MTQVGNGPHDPDTLGAYAFGALDPAEAHAVEAHLARCPDCRRELAELREGRAMLDELPPEALLDGPPEGGDLLLRRAVHQVRAESVARSRRRTAGLAVAAAAIAAALVGGGVVLGRATAPDPVVAAPAPTPPTGARTGEGIEGAVRLASTVTPANGWVRVEVKVSGIPAGQKCRIVVVAKDGSRQHAGSWLVTKLEGTTLQGSALVAPADVAAVEIENLDGHKFVSVPV</sequence>
<dbReference type="OrthoDB" id="5185837at2"/>
<evidence type="ECO:0000313" key="10">
    <source>
        <dbReference type="Proteomes" id="UP000294257"/>
    </source>
</evidence>
<dbReference type="InterPro" id="IPR051474">
    <property type="entry name" value="Anti-sigma-K/W_factor"/>
</dbReference>
<evidence type="ECO:0000259" key="8">
    <source>
        <dbReference type="Pfam" id="PF13490"/>
    </source>
</evidence>
<evidence type="ECO:0000256" key="4">
    <source>
        <dbReference type="ARBA" id="ARBA00023015"/>
    </source>
</evidence>
<reference evidence="9 10" key="1">
    <citation type="submission" date="2019-02" db="EMBL/GenBank/DDBJ databases">
        <title>Genomic Encyclopedia of Type Strains, Phase IV (KMG-IV): sequencing the most valuable type-strain genomes for metagenomic binning, comparative biology and taxonomic classification.</title>
        <authorList>
            <person name="Goeker M."/>
        </authorList>
    </citation>
    <scope>NUCLEOTIDE SEQUENCE [LARGE SCALE GENOMIC DNA]</scope>
    <source>
        <strain evidence="9 10">DSM 101727</strain>
    </source>
</reference>
<keyword evidence="5 7" id="KW-0472">Membrane</keyword>
<accession>A0A4Q7KS15</accession>
<dbReference type="PANTHER" id="PTHR37461:SF1">
    <property type="entry name" value="ANTI-SIGMA-K FACTOR RSKA"/>
    <property type="match status" value="1"/>
</dbReference>
<name>A0A4Q7KS15_9PSEU</name>
<dbReference type="EMBL" id="SGWQ01000004">
    <property type="protein sequence ID" value="RZS39216.1"/>
    <property type="molecule type" value="Genomic_DNA"/>
</dbReference>
<feature type="domain" description="Putative zinc-finger" evidence="8">
    <location>
        <begin position="14"/>
        <end position="41"/>
    </location>
</feature>
<comment type="subcellular location">
    <subcellularLocation>
        <location evidence="1">Membrane</location>
        <topology evidence="1">Single-pass membrane protein</topology>
    </subcellularLocation>
</comment>
<dbReference type="InterPro" id="IPR041916">
    <property type="entry name" value="Anti_sigma_zinc_sf"/>
</dbReference>
<gene>
    <name evidence="9" type="ORF">EV193_104432</name>
</gene>
<protein>
    <submittedName>
        <fullName evidence="9">Putative zinc finger protein</fullName>
    </submittedName>
</protein>
<keyword evidence="10" id="KW-1185">Reference proteome</keyword>
<dbReference type="Proteomes" id="UP000294257">
    <property type="component" value="Unassembled WGS sequence"/>
</dbReference>
<keyword evidence="2 7" id="KW-0812">Transmembrane</keyword>
<dbReference type="RefSeq" id="WP_130344774.1">
    <property type="nucleotide sequence ID" value="NZ_SGWQ01000004.1"/>
</dbReference>
<dbReference type="AlphaFoldDB" id="A0A4Q7KS15"/>
<evidence type="ECO:0000256" key="3">
    <source>
        <dbReference type="ARBA" id="ARBA00022989"/>
    </source>
</evidence>
<dbReference type="Gene3D" id="1.10.10.1320">
    <property type="entry name" value="Anti-sigma factor, zinc-finger domain"/>
    <property type="match status" value="1"/>
</dbReference>
<feature type="transmembrane region" description="Helical" evidence="7">
    <location>
        <begin position="94"/>
        <end position="114"/>
    </location>
</feature>
<evidence type="ECO:0000313" key="9">
    <source>
        <dbReference type="EMBL" id="RZS39216.1"/>
    </source>
</evidence>
<evidence type="ECO:0000256" key="2">
    <source>
        <dbReference type="ARBA" id="ARBA00022692"/>
    </source>
</evidence>
<evidence type="ECO:0000256" key="5">
    <source>
        <dbReference type="ARBA" id="ARBA00023136"/>
    </source>
</evidence>
<proteinExistence type="predicted"/>
<dbReference type="GO" id="GO:0016020">
    <property type="term" value="C:membrane"/>
    <property type="evidence" value="ECO:0007669"/>
    <property type="project" value="UniProtKB-SubCell"/>
</dbReference>
<comment type="caution">
    <text evidence="9">The sequence shown here is derived from an EMBL/GenBank/DDBJ whole genome shotgun (WGS) entry which is preliminary data.</text>
</comment>
<evidence type="ECO:0000256" key="7">
    <source>
        <dbReference type="SAM" id="Phobius"/>
    </source>
</evidence>
<keyword evidence="4" id="KW-0805">Transcription regulation</keyword>
<keyword evidence="6" id="KW-0804">Transcription</keyword>
<dbReference type="GO" id="GO:0016989">
    <property type="term" value="F:sigma factor antagonist activity"/>
    <property type="evidence" value="ECO:0007669"/>
    <property type="project" value="TreeGrafter"/>
</dbReference>
<dbReference type="GO" id="GO:0006417">
    <property type="term" value="P:regulation of translation"/>
    <property type="evidence" value="ECO:0007669"/>
    <property type="project" value="TreeGrafter"/>
</dbReference>